<dbReference type="CDD" id="cd01347">
    <property type="entry name" value="ligand_gated_channel"/>
    <property type="match status" value="1"/>
</dbReference>
<evidence type="ECO:0000256" key="3">
    <source>
        <dbReference type="ARBA" id="ARBA00022452"/>
    </source>
</evidence>
<evidence type="ECO:0000256" key="6">
    <source>
        <dbReference type="ARBA" id="ARBA00023065"/>
    </source>
</evidence>
<organism evidence="15 16">
    <name type="scientific">Niabella yanshanensis</name>
    <dbReference type="NCBI Taxonomy" id="577386"/>
    <lineage>
        <taxon>Bacteria</taxon>
        <taxon>Pseudomonadati</taxon>
        <taxon>Bacteroidota</taxon>
        <taxon>Chitinophagia</taxon>
        <taxon>Chitinophagales</taxon>
        <taxon>Chitinophagaceae</taxon>
        <taxon>Niabella</taxon>
    </lineage>
</organism>
<keyword evidence="2 10" id="KW-0813">Transport</keyword>
<evidence type="ECO:0000313" key="15">
    <source>
        <dbReference type="EMBL" id="WQD37207.1"/>
    </source>
</evidence>
<evidence type="ECO:0000256" key="12">
    <source>
        <dbReference type="SAM" id="SignalP"/>
    </source>
</evidence>
<gene>
    <name evidence="15" type="ORF">U0035_16175</name>
</gene>
<keyword evidence="9 10" id="KW-0998">Cell outer membrane</keyword>
<keyword evidence="7 11" id="KW-0798">TonB box</keyword>
<evidence type="ECO:0000256" key="11">
    <source>
        <dbReference type="RuleBase" id="RU003357"/>
    </source>
</evidence>
<dbReference type="Gene3D" id="2.170.130.10">
    <property type="entry name" value="TonB-dependent receptor, plug domain"/>
    <property type="match status" value="1"/>
</dbReference>
<dbReference type="InterPro" id="IPR037066">
    <property type="entry name" value="Plug_dom_sf"/>
</dbReference>
<dbReference type="InterPro" id="IPR036942">
    <property type="entry name" value="Beta-barrel_TonB_sf"/>
</dbReference>
<dbReference type="Pfam" id="PF07715">
    <property type="entry name" value="Plug"/>
    <property type="match status" value="1"/>
</dbReference>
<keyword evidence="6" id="KW-0406">Ion transport</keyword>
<evidence type="ECO:0000259" key="14">
    <source>
        <dbReference type="Pfam" id="PF07715"/>
    </source>
</evidence>
<keyword evidence="4 10" id="KW-0812">Transmembrane</keyword>
<evidence type="ECO:0000256" key="1">
    <source>
        <dbReference type="ARBA" id="ARBA00004571"/>
    </source>
</evidence>
<sequence length="625" mass="69357">MKKVILSMLAFASATSLKAQQEVMNQDLEKVTVTATRFPKKLSETGKVVNVISRADLDKAGGKDLSQLLNEKAGVIINGANTNPGKDKSVFLRGAANAYTVILINGVPVNDPTGVGGAFDLRVLPVESIERVEILKGAQSTLYGTDAIAGVINIITRKGEGKAANLYGGISYGRYNTLKANAGLNGSFNESSYNISFMHDETGGIAEAKDKIGTQSFPRNGMLRNSLSIDIDGAVTSNFHVKPFFRYAYFKSSFANDAFIGGGNRFASELLSAGTQAQYSFDKGSVTGIFSFDNVKRAYPDGFVKAFEGNKKTAELFNRVDWHRHFQTLLGLRYDDITMKNPNATSLDTSIQMISPYLSLFLKDWNGFNLELGGRLNNHSKFGNTFTYSVNPSYLVNDQFKVFVNYGTAFRAPALSELYGSFGANPLLKPEESRTLEGGIQYIGVDEKWNIRVVAFNRNTKNIIAYQNRQYTNYNRQKDHGIEIEPTININDDIQLKLFYTFVEGKVTTAAVNGDTTYNNLFKRPKHTLGLSLGYQVTPALFVSTNFQNFGKRADLYFESIPPYGQQTVPLASYSLWDIYSEYSFLKSRLRVFAQVSNLLDADYYEVYGYSVLGRSLNAGIRFRL</sequence>
<dbReference type="Gene3D" id="2.40.170.20">
    <property type="entry name" value="TonB-dependent receptor, beta-barrel domain"/>
    <property type="match status" value="1"/>
</dbReference>
<dbReference type="PANTHER" id="PTHR30069">
    <property type="entry name" value="TONB-DEPENDENT OUTER MEMBRANE RECEPTOR"/>
    <property type="match status" value="1"/>
</dbReference>
<feature type="signal peptide" evidence="12">
    <location>
        <begin position="1"/>
        <end position="19"/>
    </location>
</feature>
<evidence type="ECO:0000256" key="9">
    <source>
        <dbReference type="ARBA" id="ARBA00023237"/>
    </source>
</evidence>
<keyword evidence="16" id="KW-1185">Reference proteome</keyword>
<proteinExistence type="inferred from homology"/>
<feature type="domain" description="TonB-dependent receptor-like beta-barrel" evidence="13">
    <location>
        <begin position="172"/>
        <end position="599"/>
    </location>
</feature>
<keyword evidence="5 12" id="KW-0732">Signal</keyword>
<evidence type="ECO:0000259" key="13">
    <source>
        <dbReference type="Pfam" id="PF00593"/>
    </source>
</evidence>
<name>A0ABZ0W1W9_9BACT</name>
<keyword evidence="15" id="KW-0675">Receptor</keyword>
<feature type="domain" description="TonB-dependent receptor plug" evidence="14">
    <location>
        <begin position="42"/>
        <end position="151"/>
    </location>
</feature>
<keyword evidence="3 10" id="KW-1134">Transmembrane beta strand</keyword>
<accession>A0ABZ0W1W9</accession>
<evidence type="ECO:0000256" key="2">
    <source>
        <dbReference type="ARBA" id="ARBA00022448"/>
    </source>
</evidence>
<evidence type="ECO:0000256" key="10">
    <source>
        <dbReference type="PROSITE-ProRule" id="PRU01360"/>
    </source>
</evidence>
<reference evidence="15 16" key="1">
    <citation type="submission" date="2023-12" db="EMBL/GenBank/DDBJ databases">
        <title>Genome sequencing and assembly of bacterial species from a model synthetic community.</title>
        <authorList>
            <person name="Hogle S.L."/>
        </authorList>
    </citation>
    <scope>NUCLEOTIDE SEQUENCE [LARGE SCALE GENOMIC DNA]</scope>
    <source>
        <strain evidence="15 16">HAMBI_3031</strain>
    </source>
</reference>
<dbReference type="Proteomes" id="UP001325680">
    <property type="component" value="Chromosome"/>
</dbReference>
<evidence type="ECO:0000256" key="4">
    <source>
        <dbReference type="ARBA" id="ARBA00022692"/>
    </source>
</evidence>
<dbReference type="InterPro" id="IPR039426">
    <property type="entry name" value="TonB-dep_rcpt-like"/>
</dbReference>
<dbReference type="InterPro" id="IPR012910">
    <property type="entry name" value="Plug_dom"/>
</dbReference>
<keyword evidence="8 10" id="KW-0472">Membrane</keyword>
<feature type="chain" id="PRO_5047117241" evidence="12">
    <location>
        <begin position="20"/>
        <end position="625"/>
    </location>
</feature>
<evidence type="ECO:0000256" key="7">
    <source>
        <dbReference type="ARBA" id="ARBA00023077"/>
    </source>
</evidence>
<comment type="similarity">
    <text evidence="10 11">Belongs to the TonB-dependent receptor family.</text>
</comment>
<dbReference type="Pfam" id="PF00593">
    <property type="entry name" value="TonB_dep_Rec_b-barrel"/>
    <property type="match status" value="1"/>
</dbReference>
<dbReference type="SUPFAM" id="SSF56935">
    <property type="entry name" value="Porins"/>
    <property type="match status" value="1"/>
</dbReference>
<evidence type="ECO:0000256" key="5">
    <source>
        <dbReference type="ARBA" id="ARBA00022729"/>
    </source>
</evidence>
<dbReference type="InterPro" id="IPR000531">
    <property type="entry name" value="Beta-barrel_TonB"/>
</dbReference>
<dbReference type="RefSeq" id="WP_245957833.1">
    <property type="nucleotide sequence ID" value="NZ_CP139960.1"/>
</dbReference>
<dbReference type="EMBL" id="CP139960">
    <property type="protein sequence ID" value="WQD37207.1"/>
    <property type="molecule type" value="Genomic_DNA"/>
</dbReference>
<comment type="subcellular location">
    <subcellularLocation>
        <location evidence="1 10">Cell outer membrane</location>
        <topology evidence="1 10">Multi-pass membrane protein</topology>
    </subcellularLocation>
</comment>
<evidence type="ECO:0000256" key="8">
    <source>
        <dbReference type="ARBA" id="ARBA00023136"/>
    </source>
</evidence>
<dbReference type="PANTHER" id="PTHR30069:SF53">
    <property type="entry name" value="COLICIN I RECEPTOR-RELATED"/>
    <property type="match status" value="1"/>
</dbReference>
<dbReference type="PROSITE" id="PS52016">
    <property type="entry name" value="TONB_DEPENDENT_REC_3"/>
    <property type="match status" value="1"/>
</dbReference>
<evidence type="ECO:0000313" key="16">
    <source>
        <dbReference type="Proteomes" id="UP001325680"/>
    </source>
</evidence>
<protein>
    <submittedName>
        <fullName evidence="15">TonB-dependent receptor</fullName>
    </submittedName>
</protein>